<dbReference type="GO" id="GO:0000270">
    <property type="term" value="P:peptidoglycan metabolic process"/>
    <property type="evidence" value="ECO:0007669"/>
    <property type="project" value="InterPro"/>
</dbReference>
<dbReference type="EMBL" id="RRZK01000035">
    <property type="protein sequence ID" value="TDB56944.1"/>
    <property type="molecule type" value="Genomic_DNA"/>
</dbReference>
<dbReference type="InterPro" id="IPR000189">
    <property type="entry name" value="Transglyc_AS"/>
</dbReference>
<feature type="signal peptide" evidence="2">
    <location>
        <begin position="1"/>
        <end position="30"/>
    </location>
</feature>
<keyword evidence="6" id="KW-1185">Reference proteome</keyword>
<dbReference type="OrthoDB" id="9815002at2"/>
<evidence type="ECO:0000256" key="2">
    <source>
        <dbReference type="SAM" id="SignalP"/>
    </source>
</evidence>
<dbReference type="Pfam" id="PF01464">
    <property type="entry name" value="SLT"/>
    <property type="match status" value="1"/>
</dbReference>
<proteinExistence type="inferred from homology"/>
<gene>
    <name evidence="5" type="ORF">EIY72_26790</name>
</gene>
<dbReference type="Proteomes" id="UP000295254">
    <property type="component" value="Unassembled WGS sequence"/>
</dbReference>
<dbReference type="SUPFAM" id="SSF53955">
    <property type="entry name" value="Lysozyme-like"/>
    <property type="match status" value="1"/>
</dbReference>
<accession>A0A1H2NM73</accession>
<protein>
    <submittedName>
        <fullName evidence="5">Lytic transglycosylase domain-containing protein</fullName>
    </submittedName>
</protein>
<evidence type="ECO:0000259" key="3">
    <source>
        <dbReference type="Pfam" id="PF01464"/>
    </source>
</evidence>
<organism evidence="5 6">
    <name type="scientific">Pseudomonas vancouverensis</name>
    <dbReference type="NCBI Taxonomy" id="95300"/>
    <lineage>
        <taxon>Bacteria</taxon>
        <taxon>Pseudomonadati</taxon>
        <taxon>Pseudomonadota</taxon>
        <taxon>Gammaproteobacteria</taxon>
        <taxon>Pseudomonadales</taxon>
        <taxon>Pseudomonadaceae</taxon>
        <taxon>Pseudomonas</taxon>
    </lineage>
</organism>
<dbReference type="InterPro" id="IPR023346">
    <property type="entry name" value="Lysozyme-like_dom_sf"/>
</dbReference>
<keyword evidence="2" id="KW-0732">Signal</keyword>
<dbReference type="InterPro" id="IPR025392">
    <property type="entry name" value="DUF4124"/>
</dbReference>
<dbReference type="Pfam" id="PF13511">
    <property type="entry name" value="DUF4124"/>
    <property type="match status" value="1"/>
</dbReference>
<evidence type="ECO:0000313" key="6">
    <source>
        <dbReference type="Proteomes" id="UP000295254"/>
    </source>
</evidence>
<dbReference type="CDD" id="cd16896">
    <property type="entry name" value="LT_Slt70-like"/>
    <property type="match status" value="1"/>
</dbReference>
<comment type="caution">
    <text evidence="5">The sequence shown here is derived from an EMBL/GenBank/DDBJ whole genome shotgun (WGS) entry which is preliminary data.</text>
</comment>
<feature type="domain" description="DUF4124" evidence="4">
    <location>
        <begin position="19"/>
        <end position="68"/>
    </location>
</feature>
<reference evidence="6" key="1">
    <citation type="journal article" date="2019" name="bioRxiv">
        <title>Bacterially produced spermidine induces plant systemic susceptibility to pathogens.</title>
        <authorList>
            <person name="Melnyk R.A."/>
            <person name="Beskrovnaya P.A."/>
            <person name="Liu Z."/>
            <person name="Song Y."/>
            <person name="Haney C.H."/>
        </authorList>
    </citation>
    <scope>NUCLEOTIDE SEQUENCE [LARGE SCALE GENOMIC DNA]</scope>
    <source>
        <strain evidence="6">Dha-51</strain>
    </source>
</reference>
<feature type="domain" description="Transglycosylase SLT" evidence="3">
    <location>
        <begin position="146"/>
        <end position="242"/>
    </location>
</feature>
<evidence type="ECO:0000256" key="1">
    <source>
        <dbReference type="ARBA" id="ARBA00007734"/>
    </source>
</evidence>
<feature type="chain" id="PRO_5044372011" evidence="2">
    <location>
        <begin position="31"/>
        <end position="268"/>
    </location>
</feature>
<evidence type="ECO:0000259" key="4">
    <source>
        <dbReference type="Pfam" id="PF13511"/>
    </source>
</evidence>
<dbReference type="PANTHER" id="PTHR37423:SF2">
    <property type="entry name" value="MEMBRANE-BOUND LYTIC MUREIN TRANSGLYCOSYLASE C"/>
    <property type="match status" value="1"/>
</dbReference>
<dbReference type="STRING" id="95300.SAMN05216558_2576"/>
<dbReference type="GO" id="GO:0016020">
    <property type="term" value="C:membrane"/>
    <property type="evidence" value="ECO:0007669"/>
    <property type="project" value="InterPro"/>
</dbReference>
<evidence type="ECO:0000313" key="5">
    <source>
        <dbReference type="EMBL" id="TDB56944.1"/>
    </source>
</evidence>
<dbReference type="GO" id="GO:0008933">
    <property type="term" value="F:peptidoglycan lytic transglycosylase activity"/>
    <property type="evidence" value="ECO:0007669"/>
    <property type="project" value="InterPro"/>
</dbReference>
<sequence length="268" mass="29833">MNGSAWRWARKGLLGGIKLALLVTPLCASAMFKCQTVNGVVSYSSQAIAKAHCTRVNGTEGSKVGAKATNQPRVVGNDDAGAMRIRVWTFMYKGVRQYVSRRPVGINTRVDVLEVYYIKDCYLCMMPKDFKVASLRLDTQSYRREIESAADHYGVDRALVRAVMHAESAFRPNAISEAGAQGLMQLMPATAERFAVSDPFNAQQNIRGGVRYLAWLLKRFNGNQMLALAGYNAGEASVDEYNGVPPYAETRSYVTRVQSLTERYRNHR</sequence>
<dbReference type="RefSeq" id="WP_093222517.1">
    <property type="nucleotide sequence ID" value="NZ_LT629803.1"/>
</dbReference>
<dbReference type="AlphaFoldDB" id="A0A1H2NM73"/>
<dbReference type="InterPro" id="IPR008258">
    <property type="entry name" value="Transglycosylase_SLT_dom_1"/>
</dbReference>
<dbReference type="PROSITE" id="PS00922">
    <property type="entry name" value="TRANSGLYCOSYLASE"/>
    <property type="match status" value="1"/>
</dbReference>
<dbReference type="PANTHER" id="PTHR37423">
    <property type="entry name" value="SOLUBLE LYTIC MUREIN TRANSGLYCOSYLASE-RELATED"/>
    <property type="match status" value="1"/>
</dbReference>
<name>A0A1H2NM73_PSEVA</name>
<comment type="similarity">
    <text evidence="1">Belongs to the transglycosylase Slt family.</text>
</comment>
<dbReference type="Gene3D" id="1.10.530.10">
    <property type="match status" value="1"/>
</dbReference>